<comment type="caution">
    <text evidence="6">Lacks conserved residue(s) required for the propagation of feature annotation.</text>
</comment>
<comment type="catalytic activity">
    <reaction evidence="6">
        <text>2 a quinone + NADH + H(+) = 2 a 1,4-benzosemiquinone + NAD(+)</text>
        <dbReference type="Rhea" id="RHEA:65952"/>
        <dbReference type="ChEBI" id="CHEBI:15378"/>
        <dbReference type="ChEBI" id="CHEBI:57540"/>
        <dbReference type="ChEBI" id="CHEBI:57945"/>
        <dbReference type="ChEBI" id="CHEBI:132124"/>
        <dbReference type="ChEBI" id="CHEBI:134225"/>
    </reaction>
</comment>
<organism evidence="9 10">
    <name type="scientific">Ralstonia thomasii</name>
    <dbReference type="NCBI Taxonomy" id="3058596"/>
    <lineage>
        <taxon>Bacteria</taxon>
        <taxon>Pseudomonadati</taxon>
        <taxon>Pseudomonadota</taxon>
        <taxon>Betaproteobacteria</taxon>
        <taxon>Burkholderiales</taxon>
        <taxon>Burkholderiaceae</taxon>
        <taxon>Ralstonia</taxon>
    </lineage>
</organism>
<comment type="cofactor">
    <cofactor evidence="6">
        <name>FMN</name>
        <dbReference type="ChEBI" id="CHEBI:58210"/>
    </cofactor>
    <text evidence="6">Binds 1 FMN per subunit.</text>
</comment>
<evidence type="ECO:0000256" key="6">
    <source>
        <dbReference type="HAMAP-Rule" id="MF_01216"/>
    </source>
</evidence>
<keyword evidence="11" id="KW-1185">Reference proteome</keyword>
<dbReference type="Pfam" id="PF02525">
    <property type="entry name" value="Flavodoxin_2"/>
    <property type="match status" value="1"/>
</dbReference>
<dbReference type="PANTHER" id="PTHR43741">
    <property type="entry name" value="FMN-DEPENDENT NADH-AZOREDUCTASE 1"/>
    <property type="match status" value="1"/>
</dbReference>
<comment type="catalytic activity">
    <reaction evidence="5">
        <text>N,N-dimethyl-1,4-phenylenediamine + anthranilate + 2 NAD(+) = 2-(4-dimethylaminophenyl)diazenylbenzoate + 2 NADH + 2 H(+)</text>
        <dbReference type="Rhea" id="RHEA:55872"/>
        <dbReference type="ChEBI" id="CHEBI:15378"/>
        <dbReference type="ChEBI" id="CHEBI:15783"/>
        <dbReference type="ChEBI" id="CHEBI:16567"/>
        <dbReference type="ChEBI" id="CHEBI:57540"/>
        <dbReference type="ChEBI" id="CHEBI:57945"/>
        <dbReference type="ChEBI" id="CHEBI:71579"/>
        <dbReference type="EC" id="1.7.1.17"/>
    </reaction>
    <physiologicalReaction direction="right-to-left" evidence="5">
        <dbReference type="Rhea" id="RHEA:55874"/>
    </physiologicalReaction>
</comment>
<dbReference type="GO" id="GO:0016655">
    <property type="term" value="F:oxidoreductase activity, acting on NAD(P)H, quinone or similar compound as acceptor"/>
    <property type="evidence" value="ECO:0007669"/>
    <property type="project" value="InterPro"/>
</dbReference>
<gene>
    <name evidence="9" type="primary">azoR_1</name>
    <name evidence="6" type="synonym">azoR</name>
    <name evidence="8" type="ORF">LMG18095_00057</name>
    <name evidence="9" type="ORF">R77560_00184</name>
</gene>
<evidence type="ECO:0000256" key="5">
    <source>
        <dbReference type="ARBA" id="ARBA00048542"/>
    </source>
</evidence>
<dbReference type="EC" id="1.7.1.17" evidence="6"/>
<reference evidence="9 11" key="1">
    <citation type="submission" date="2023-07" db="EMBL/GenBank/DDBJ databases">
        <authorList>
            <person name="Peeters C."/>
        </authorList>
    </citation>
    <scope>NUCLEOTIDE SEQUENCE</scope>
    <source>
        <strain evidence="8 11">LMG 18095</strain>
        <strain evidence="9">R-77560</strain>
    </source>
</reference>
<dbReference type="InterPro" id="IPR029039">
    <property type="entry name" value="Flavoprotein-like_sf"/>
</dbReference>
<evidence type="ECO:0000256" key="4">
    <source>
        <dbReference type="ARBA" id="ARBA00023027"/>
    </source>
</evidence>
<dbReference type="EC" id="1.6.5.-" evidence="6"/>
<dbReference type="HAMAP" id="MF_01216">
    <property type="entry name" value="Azoreductase_type1"/>
    <property type="match status" value="1"/>
</dbReference>
<accession>A0AAD2BJU6</accession>
<dbReference type="EMBL" id="CATZAR010000001">
    <property type="protein sequence ID" value="CAJ0775502.1"/>
    <property type="molecule type" value="Genomic_DNA"/>
</dbReference>
<proteinExistence type="inferred from homology"/>
<evidence type="ECO:0000313" key="9">
    <source>
        <dbReference type="EMBL" id="CAJ0776673.1"/>
    </source>
</evidence>
<feature type="binding site" evidence="6">
    <location>
        <position position="10"/>
    </location>
    <ligand>
        <name>FMN</name>
        <dbReference type="ChEBI" id="CHEBI:58210"/>
    </ligand>
</feature>
<evidence type="ECO:0000313" key="10">
    <source>
        <dbReference type="Proteomes" id="UP001189756"/>
    </source>
</evidence>
<name>A0AAD2BJU6_9RALS</name>
<comment type="caution">
    <text evidence="9">The sequence shown here is derived from an EMBL/GenBank/DDBJ whole genome shotgun (WGS) entry which is preliminary data.</text>
</comment>
<dbReference type="RefSeq" id="WP_024541773.1">
    <property type="nucleotide sequence ID" value="NZ_CATWDO010000001.1"/>
</dbReference>
<comment type="function">
    <text evidence="6">Also exhibits azoreductase activity. Catalyzes the reductive cleavage of the azo bond in aromatic azo compounds to the corresponding amines.</text>
</comment>
<dbReference type="Proteomes" id="UP001189773">
    <property type="component" value="Unassembled WGS sequence"/>
</dbReference>
<dbReference type="EMBL" id="CATZAZ010000001">
    <property type="protein sequence ID" value="CAJ0776673.1"/>
    <property type="molecule type" value="Genomic_DNA"/>
</dbReference>
<sequence length="278" mass="30641">MTRLLHIEASPMKTLSHSIDVAKQFLDAYRAAHPNHEIDTIDLWSQNIDLPEFDADMIGAKFAVLRTQTATPEQRAQWQRAVALSQRFNAADHYLFSVPMWNFGVPYRLKHFIDVVTLPGQNWNWSPATGYQALLSGKKAALIYASAGAYAAHTEGASESPDDFQKPYLRRWLRFLGIEDVTEISAAPTLTAPDLLAATKADAKARAAALGAAFWDARLPAGLTANQSVSNMVTLLRLTPCLPAAASPSPSTSSPCLPAQRGRCRLRSLRAAWERTRR</sequence>
<keyword evidence="3 6" id="KW-0560">Oxidoreductase</keyword>
<keyword evidence="1 6" id="KW-0285">Flavoprotein</keyword>
<evidence type="ECO:0000256" key="3">
    <source>
        <dbReference type="ARBA" id="ARBA00023002"/>
    </source>
</evidence>
<evidence type="ECO:0000259" key="7">
    <source>
        <dbReference type="Pfam" id="PF02525"/>
    </source>
</evidence>
<feature type="binding site" evidence="6">
    <location>
        <begin position="100"/>
        <end position="103"/>
    </location>
    <ligand>
        <name>FMN</name>
        <dbReference type="ChEBI" id="CHEBI:58210"/>
    </ligand>
</feature>
<dbReference type="SUPFAM" id="SSF52218">
    <property type="entry name" value="Flavoproteins"/>
    <property type="match status" value="1"/>
</dbReference>
<dbReference type="Proteomes" id="UP001189756">
    <property type="component" value="Unassembled WGS sequence"/>
</dbReference>
<dbReference type="PANTHER" id="PTHR43741:SF4">
    <property type="entry name" value="FMN-DEPENDENT NADH:QUINONE OXIDOREDUCTASE"/>
    <property type="match status" value="1"/>
</dbReference>
<comment type="subunit">
    <text evidence="6">Homodimer.</text>
</comment>
<dbReference type="GO" id="GO:0010181">
    <property type="term" value="F:FMN binding"/>
    <property type="evidence" value="ECO:0007669"/>
    <property type="project" value="UniProtKB-UniRule"/>
</dbReference>
<comment type="function">
    <text evidence="6">Quinone reductase that provides resistance to thiol-specific stress caused by electrophilic quinones.</text>
</comment>
<evidence type="ECO:0000256" key="1">
    <source>
        <dbReference type="ARBA" id="ARBA00022630"/>
    </source>
</evidence>
<feature type="domain" description="Flavodoxin-like fold" evidence="7">
    <location>
        <begin position="3"/>
        <end position="207"/>
    </location>
</feature>
<keyword evidence="4 6" id="KW-0520">NAD</keyword>
<protein>
    <recommendedName>
        <fullName evidence="6">FMN dependent NADH:quinone oxidoreductase</fullName>
        <ecNumber evidence="6">1.6.5.-</ecNumber>
    </recommendedName>
    <alternativeName>
        <fullName evidence="6">Azo-dye reductase</fullName>
    </alternativeName>
    <alternativeName>
        <fullName evidence="6">FMN-dependent NADH-azo compound oxidoreductase</fullName>
    </alternativeName>
    <alternativeName>
        <fullName evidence="6">FMN-dependent NADH-azoreductase</fullName>
        <ecNumber evidence="6">1.7.1.17</ecNumber>
    </alternativeName>
</protein>
<dbReference type="InterPro" id="IPR003680">
    <property type="entry name" value="Flavodoxin_fold"/>
</dbReference>
<evidence type="ECO:0000313" key="11">
    <source>
        <dbReference type="Proteomes" id="UP001189773"/>
    </source>
</evidence>
<evidence type="ECO:0000313" key="8">
    <source>
        <dbReference type="EMBL" id="CAJ0775502.1"/>
    </source>
</evidence>
<dbReference type="Gene3D" id="3.40.50.360">
    <property type="match status" value="1"/>
</dbReference>
<comment type="similarity">
    <text evidence="6">Belongs to the azoreductase type 1 family.</text>
</comment>
<evidence type="ECO:0000256" key="2">
    <source>
        <dbReference type="ARBA" id="ARBA00022643"/>
    </source>
</evidence>
<dbReference type="AlphaFoldDB" id="A0AAD2BJU6"/>
<feature type="binding site" evidence="6">
    <location>
        <begin position="16"/>
        <end position="18"/>
    </location>
    <ligand>
        <name>FMN</name>
        <dbReference type="ChEBI" id="CHEBI:58210"/>
    </ligand>
</feature>
<dbReference type="InterPro" id="IPR023048">
    <property type="entry name" value="NADH:quinone_OxRdtase_FMN_depd"/>
</dbReference>
<dbReference type="GO" id="GO:0016652">
    <property type="term" value="F:oxidoreductase activity, acting on NAD(P)H as acceptor"/>
    <property type="evidence" value="ECO:0007669"/>
    <property type="project" value="UniProtKB-UniRule"/>
</dbReference>
<dbReference type="GO" id="GO:0009055">
    <property type="term" value="F:electron transfer activity"/>
    <property type="evidence" value="ECO:0007669"/>
    <property type="project" value="UniProtKB-UniRule"/>
</dbReference>
<keyword evidence="2 6" id="KW-0288">FMN</keyword>
<dbReference type="InterPro" id="IPR050104">
    <property type="entry name" value="FMN-dep_NADH:Q_OxRdtase_AzoR1"/>
</dbReference>